<evidence type="ECO:0000313" key="1">
    <source>
        <dbReference type="EMBL" id="WXB77897.1"/>
    </source>
</evidence>
<evidence type="ECO:0008006" key="3">
    <source>
        <dbReference type="Google" id="ProtNLM"/>
    </source>
</evidence>
<protein>
    <recommendedName>
        <fullName evidence="3">PIG-L family deacetylase</fullName>
    </recommendedName>
</protein>
<gene>
    <name evidence="1" type="ORF">V1351_07430</name>
</gene>
<reference evidence="1 2" key="1">
    <citation type="submission" date="2024-02" db="EMBL/GenBank/DDBJ databases">
        <title>Janibacter sp. nov., isolated from gut of marine sandworm.</title>
        <authorList>
            <person name="Kim B."/>
            <person name="Jun M.O."/>
            <person name="Shin N.-R."/>
        </authorList>
    </citation>
    <scope>NUCLEOTIDE SEQUENCE [LARGE SCALE GENOMIC DNA]</scope>
    <source>
        <strain evidence="1 2">A1S7</strain>
    </source>
</reference>
<dbReference type="EMBL" id="CP144913">
    <property type="protein sequence ID" value="WXB77897.1"/>
    <property type="molecule type" value="Genomic_DNA"/>
</dbReference>
<name>A0ABZ2MLC2_9MICO</name>
<evidence type="ECO:0000313" key="2">
    <source>
        <dbReference type="Proteomes" id="UP001382727"/>
    </source>
</evidence>
<keyword evidence="2" id="KW-1185">Reference proteome</keyword>
<sequence length="80" mass="8269">MTILSDLAALDEDPFDSVLCVVAHPDDIEYGVAAAVTAWTGASKTGRYFLFTRGGAGVDTMDSVDAAPHARVARAALLSG</sequence>
<dbReference type="Proteomes" id="UP001382727">
    <property type="component" value="Chromosome"/>
</dbReference>
<accession>A0ABZ2MLC2</accession>
<dbReference type="InterPro" id="IPR024078">
    <property type="entry name" value="LmbE-like_dom_sf"/>
</dbReference>
<organism evidence="1 2">
    <name type="scientific">Janibacter alittae</name>
    <dbReference type="NCBI Taxonomy" id="3115209"/>
    <lineage>
        <taxon>Bacteria</taxon>
        <taxon>Bacillati</taxon>
        <taxon>Actinomycetota</taxon>
        <taxon>Actinomycetes</taxon>
        <taxon>Micrococcales</taxon>
        <taxon>Intrasporangiaceae</taxon>
        <taxon>Janibacter</taxon>
    </lineage>
</organism>
<dbReference type="RefSeq" id="WP_338752203.1">
    <property type="nucleotide sequence ID" value="NZ_CP144913.1"/>
</dbReference>
<dbReference type="Gene3D" id="3.40.50.10320">
    <property type="entry name" value="LmbE-like"/>
    <property type="match status" value="1"/>
</dbReference>
<dbReference type="SUPFAM" id="SSF102588">
    <property type="entry name" value="LmbE-like"/>
    <property type="match status" value="1"/>
</dbReference>
<proteinExistence type="predicted"/>